<evidence type="ECO:0000313" key="2">
    <source>
        <dbReference type="Proteomes" id="UP000642070"/>
    </source>
</evidence>
<evidence type="ECO:0000313" key="1">
    <source>
        <dbReference type="EMBL" id="GGM22505.1"/>
    </source>
</evidence>
<dbReference type="Proteomes" id="UP000642070">
    <property type="component" value="Unassembled WGS sequence"/>
</dbReference>
<name>A0A917TGN4_9ACTN</name>
<reference evidence="1" key="1">
    <citation type="journal article" date="2014" name="Int. J. Syst. Evol. Microbiol.">
        <title>Complete genome sequence of Corynebacterium casei LMG S-19264T (=DSM 44701T), isolated from a smear-ripened cheese.</title>
        <authorList>
            <consortium name="US DOE Joint Genome Institute (JGI-PGF)"/>
            <person name="Walter F."/>
            <person name="Albersmeier A."/>
            <person name="Kalinowski J."/>
            <person name="Ruckert C."/>
        </authorList>
    </citation>
    <scope>NUCLEOTIDE SEQUENCE</scope>
    <source>
        <strain evidence="1">JCM 19831</strain>
    </source>
</reference>
<dbReference type="RefSeq" id="WP_190249912.1">
    <property type="nucleotide sequence ID" value="NZ_BMPI01000010.1"/>
</dbReference>
<dbReference type="AlphaFoldDB" id="A0A917TGN4"/>
<proteinExistence type="predicted"/>
<reference evidence="1" key="2">
    <citation type="submission" date="2020-09" db="EMBL/GenBank/DDBJ databases">
        <authorList>
            <person name="Sun Q."/>
            <person name="Ohkuma M."/>
        </authorList>
    </citation>
    <scope>NUCLEOTIDE SEQUENCE</scope>
    <source>
        <strain evidence="1">JCM 19831</strain>
    </source>
</reference>
<accession>A0A917TGN4</accession>
<protein>
    <submittedName>
        <fullName evidence="1">Uncharacterized protein</fullName>
    </submittedName>
</protein>
<comment type="caution">
    <text evidence="1">The sequence shown here is derived from an EMBL/GenBank/DDBJ whole genome shotgun (WGS) entry which is preliminary data.</text>
</comment>
<sequence>MTTPEAGNDELIQQVLQVVAHATGPIGRFDIADAIDPGDPDLQEGTAEHEAMLEQRIAIIRAAVDAEQAGLLESERPAGGDGADLVRITAQGREQLQVRG</sequence>
<dbReference type="EMBL" id="BMPI01000010">
    <property type="protein sequence ID" value="GGM22505.1"/>
    <property type="molecule type" value="Genomic_DNA"/>
</dbReference>
<keyword evidence="2" id="KW-1185">Reference proteome</keyword>
<gene>
    <name evidence="1" type="ORF">GCM10007977_024580</name>
</gene>
<organism evidence="1 2">
    <name type="scientific">Dactylosporangium sucinum</name>
    <dbReference type="NCBI Taxonomy" id="1424081"/>
    <lineage>
        <taxon>Bacteria</taxon>
        <taxon>Bacillati</taxon>
        <taxon>Actinomycetota</taxon>
        <taxon>Actinomycetes</taxon>
        <taxon>Micromonosporales</taxon>
        <taxon>Micromonosporaceae</taxon>
        <taxon>Dactylosporangium</taxon>
    </lineage>
</organism>